<protein>
    <submittedName>
        <fullName evidence="1">Uncharacterized protein</fullName>
    </submittedName>
</protein>
<name>A0A7S2QUI8_9CHLO</name>
<sequence>MMWRTRQRGSTQVPLTLSWTRLAASPKVVSALRSADELVVRVCSSLLLGRFPTALVGHRAGPAMLALMSTALLSWTVWTSATISLTPFSRGTDAAVQPCLDMAGVAAAWHGGWMHTPDWL</sequence>
<accession>A0A7S2QUI8</accession>
<gene>
    <name evidence="1" type="ORF">CCHL1392_LOCUS960</name>
</gene>
<organism evidence="1">
    <name type="scientific">Chlamydomonas chlamydogama</name>
    <dbReference type="NCBI Taxonomy" id="225041"/>
    <lineage>
        <taxon>Eukaryota</taxon>
        <taxon>Viridiplantae</taxon>
        <taxon>Chlorophyta</taxon>
        <taxon>core chlorophytes</taxon>
        <taxon>Chlorophyceae</taxon>
        <taxon>CS clade</taxon>
        <taxon>Chlamydomonadales</taxon>
        <taxon>Chlamydomonadaceae</taxon>
        <taxon>Chlamydomonas</taxon>
    </lineage>
</organism>
<proteinExistence type="predicted"/>
<dbReference type="EMBL" id="HBHD01001751">
    <property type="protein sequence ID" value="CAD9652285.1"/>
    <property type="molecule type" value="Transcribed_RNA"/>
</dbReference>
<evidence type="ECO:0000313" key="1">
    <source>
        <dbReference type="EMBL" id="CAD9652285.1"/>
    </source>
</evidence>
<reference evidence="1" key="1">
    <citation type="submission" date="2021-01" db="EMBL/GenBank/DDBJ databases">
        <authorList>
            <person name="Corre E."/>
            <person name="Pelletier E."/>
            <person name="Niang G."/>
            <person name="Scheremetjew M."/>
            <person name="Finn R."/>
            <person name="Kale V."/>
            <person name="Holt S."/>
            <person name="Cochrane G."/>
            <person name="Meng A."/>
            <person name="Brown T."/>
            <person name="Cohen L."/>
        </authorList>
    </citation>
    <scope>NUCLEOTIDE SEQUENCE</scope>
    <source>
        <strain evidence="1">SAG 11-48b</strain>
    </source>
</reference>
<dbReference type="AlphaFoldDB" id="A0A7S2QUI8"/>